<evidence type="ECO:0000256" key="2">
    <source>
        <dbReference type="ARBA" id="ARBA00022737"/>
    </source>
</evidence>
<feature type="domain" description="CHORD" evidence="5">
    <location>
        <begin position="132"/>
        <end position="190"/>
    </location>
</feature>
<gene>
    <name evidence="6" type="ORF">ONB1V03_LOCUS6634</name>
</gene>
<dbReference type="SUPFAM" id="SSF49764">
    <property type="entry name" value="HSP20-like chaperones"/>
    <property type="match status" value="1"/>
</dbReference>
<evidence type="ECO:0000256" key="4">
    <source>
        <dbReference type="SAM" id="MobiDB-lite"/>
    </source>
</evidence>
<feature type="domain" description="CHORD" evidence="5">
    <location>
        <begin position="10"/>
        <end position="68"/>
    </location>
</feature>
<keyword evidence="3" id="KW-0862">Zinc</keyword>
<dbReference type="GO" id="GO:0046872">
    <property type="term" value="F:metal ion binding"/>
    <property type="evidence" value="ECO:0007669"/>
    <property type="project" value="UniProtKB-KW"/>
</dbReference>
<dbReference type="PANTHER" id="PTHR46983:SF3">
    <property type="entry name" value="CHPADIPLOID STATE MAINTENANCE PROTEIN CHPA"/>
    <property type="match status" value="1"/>
</dbReference>
<feature type="region of interest" description="Disordered" evidence="4">
    <location>
        <begin position="66"/>
        <end position="105"/>
    </location>
</feature>
<dbReference type="Proteomes" id="UP000728032">
    <property type="component" value="Unassembled WGS sequence"/>
</dbReference>
<evidence type="ECO:0000256" key="3">
    <source>
        <dbReference type="ARBA" id="ARBA00022833"/>
    </source>
</evidence>
<dbReference type="EMBL" id="CAJPVJ010003049">
    <property type="protein sequence ID" value="CAG2167122.1"/>
    <property type="molecule type" value="Genomic_DNA"/>
</dbReference>
<keyword evidence="7" id="KW-1185">Reference proteome</keyword>
<evidence type="ECO:0000313" key="6">
    <source>
        <dbReference type="EMBL" id="CAD7648190.1"/>
    </source>
</evidence>
<dbReference type="Pfam" id="PF04968">
    <property type="entry name" value="CHORD"/>
    <property type="match status" value="2"/>
</dbReference>
<keyword evidence="2" id="KW-0677">Repeat</keyword>
<dbReference type="InterPro" id="IPR008978">
    <property type="entry name" value="HSP20-like_chaperone"/>
</dbReference>
<protein>
    <recommendedName>
        <fullName evidence="5">CHORD domain-containing protein</fullName>
    </recommendedName>
</protein>
<reference evidence="6" key="1">
    <citation type="submission" date="2020-11" db="EMBL/GenBank/DDBJ databases">
        <authorList>
            <person name="Tran Van P."/>
        </authorList>
    </citation>
    <scope>NUCLEOTIDE SEQUENCE</scope>
</reference>
<dbReference type="InterPro" id="IPR039790">
    <property type="entry name" value="CHRD1"/>
</dbReference>
<dbReference type="OrthoDB" id="10261079at2759"/>
<dbReference type="PANTHER" id="PTHR46983">
    <property type="entry name" value="CYSTEINE AND HISTIDINE-RICH DOMAIN-CONTAINING PROTEIN 1"/>
    <property type="match status" value="1"/>
</dbReference>
<keyword evidence="1" id="KW-0479">Metal-binding</keyword>
<dbReference type="Gene3D" id="2.60.40.790">
    <property type="match status" value="1"/>
</dbReference>
<dbReference type="AlphaFoldDB" id="A0A7R9QJS8"/>
<name>A0A7R9QJS8_9ACAR</name>
<feature type="compositionally biased region" description="Acidic residues" evidence="4">
    <location>
        <begin position="94"/>
        <end position="104"/>
    </location>
</feature>
<dbReference type="EMBL" id="OC917874">
    <property type="protein sequence ID" value="CAD7648190.1"/>
    <property type="molecule type" value="Genomic_DNA"/>
</dbReference>
<evidence type="ECO:0000313" key="7">
    <source>
        <dbReference type="Proteomes" id="UP000728032"/>
    </source>
</evidence>
<proteinExistence type="predicted"/>
<dbReference type="InterPro" id="IPR007051">
    <property type="entry name" value="CHORD_dom"/>
</dbReference>
<organism evidence="6">
    <name type="scientific">Oppiella nova</name>
    <dbReference type="NCBI Taxonomy" id="334625"/>
    <lineage>
        <taxon>Eukaryota</taxon>
        <taxon>Metazoa</taxon>
        <taxon>Ecdysozoa</taxon>
        <taxon>Arthropoda</taxon>
        <taxon>Chelicerata</taxon>
        <taxon>Arachnida</taxon>
        <taxon>Acari</taxon>
        <taxon>Acariformes</taxon>
        <taxon>Sarcoptiformes</taxon>
        <taxon>Oribatida</taxon>
        <taxon>Brachypylina</taxon>
        <taxon>Oppioidea</taxon>
        <taxon>Oppiidae</taxon>
        <taxon>Oppiella</taxon>
    </lineage>
</organism>
<sequence length="289" mass="32692">MADDDRRQKCRRTGCGVYFSDDDEDSECRFHPGVPFFHDAYKGWTCCQQKSTDFTTFLNFKPCKTGNHSTEAPPEVPSIAPPKSETAPEKSTEEETEEEDESEEWTAVTVKEASSVAKAATTATAQKTHIQCKRCRKRKEATDETTECRFHSGHTIFHETLKYWTCCANKKFTEFADFEAFKGCQTAEEHDFSVAPKAVREDWFQTSSHVHLVLYGLRGARAAATRMQCKGGREVSARFADCEGNALWTREWTLWAGVRAGQSEVVLEATKAELRLKKAKEGQHWASFS</sequence>
<accession>A0A7R9QJS8</accession>
<evidence type="ECO:0000259" key="5">
    <source>
        <dbReference type="PROSITE" id="PS51401"/>
    </source>
</evidence>
<dbReference type="Gene3D" id="4.10.1130.20">
    <property type="match status" value="2"/>
</dbReference>
<dbReference type="PROSITE" id="PS51401">
    <property type="entry name" value="CHORD"/>
    <property type="match status" value="2"/>
</dbReference>
<evidence type="ECO:0000256" key="1">
    <source>
        <dbReference type="ARBA" id="ARBA00022723"/>
    </source>
</evidence>